<dbReference type="InterPro" id="IPR026349">
    <property type="entry name" value="CHP04255"/>
</dbReference>
<evidence type="ECO:0000313" key="1">
    <source>
        <dbReference type="EMBL" id="MBS9532393.1"/>
    </source>
</evidence>
<dbReference type="NCBIfam" id="TIGR04255">
    <property type="entry name" value="sporadTIGR04255"/>
    <property type="match status" value="1"/>
</dbReference>
<dbReference type="Proteomes" id="UP001519535">
    <property type="component" value="Unassembled WGS sequence"/>
</dbReference>
<dbReference type="RefSeq" id="WP_214091281.1">
    <property type="nucleotide sequence ID" value="NZ_JAHCLR010000003.1"/>
</dbReference>
<evidence type="ECO:0000313" key="2">
    <source>
        <dbReference type="Proteomes" id="UP001519535"/>
    </source>
</evidence>
<organism evidence="1 2">
    <name type="scientific">Mycolicibacter acidiphilus</name>
    <dbReference type="NCBI Taxonomy" id="2835306"/>
    <lineage>
        <taxon>Bacteria</taxon>
        <taxon>Bacillati</taxon>
        <taxon>Actinomycetota</taxon>
        <taxon>Actinomycetes</taxon>
        <taxon>Mycobacteriales</taxon>
        <taxon>Mycobacteriaceae</taxon>
        <taxon>Mycolicibacter</taxon>
    </lineage>
</organism>
<comment type="caution">
    <text evidence="1">The sequence shown here is derived from an EMBL/GenBank/DDBJ whole genome shotgun (WGS) entry which is preliminary data.</text>
</comment>
<proteinExistence type="predicted"/>
<protein>
    <submittedName>
        <fullName evidence="1">TIGR04255 family protein</fullName>
    </submittedName>
</protein>
<reference evidence="1 2" key="1">
    <citation type="submission" date="2021-05" db="EMBL/GenBank/DDBJ databases">
        <title>Mycobacterium acidophilum sp. nov., an extremely acid-tolerant member of the genus Mycobacterium.</title>
        <authorList>
            <person name="Xia J."/>
        </authorList>
    </citation>
    <scope>NUCLEOTIDE SEQUENCE [LARGE SCALE GENOMIC DNA]</scope>
    <source>
        <strain evidence="1 2">M1</strain>
    </source>
</reference>
<gene>
    <name evidence="1" type="ORF">KIH27_02180</name>
</gene>
<keyword evidence="2" id="KW-1185">Reference proteome</keyword>
<accession>A0ABS5RDM9</accession>
<sequence length="261" mass="28662">MGDMAAVGALPSFEKPPVVEVAVGVHFLQLPGLDTVALVRLVDKWRERFPKVRQQAALPPPGPQAAFTFQVGNAAPLARLWALTEDESLLIQVQHDRVLVNWRKQSGDAPYPRYDVLRGELSSIWGDFERYVESAQFGVLRPTAAEVAFFNRIPVGSAADISRVIDALSPNFVIDGLAATRLQMERQLSRADGQRHGSQTISLSYPADENNLQLEIASMVAVDAELSSSDVLGALDTAHAEGVRTFERFTTESAHVEWEKS</sequence>
<dbReference type="EMBL" id="JAHCLR010000003">
    <property type="protein sequence ID" value="MBS9532393.1"/>
    <property type="molecule type" value="Genomic_DNA"/>
</dbReference>
<name>A0ABS5RDM9_9MYCO</name>